<evidence type="ECO:0000313" key="2">
    <source>
        <dbReference type="EMBL" id="SHH84521.1"/>
    </source>
</evidence>
<dbReference type="InterPro" id="IPR021776">
    <property type="entry name" value="ActD"/>
</dbReference>
<protein>
    <submittedName>
        <fullName evidence="2">Quinol:cytochrome c oxidoreductase membrane protein</fullName>
    </submittedName>
</protein>
<feature type="transmembrane region" description="Helical" evidence="1">
    <location>
        <begin position="54"/>
        <end position="76"/>
    </location>
</feature>
<evidence type="ECO:0000256" key="1">
    <source>
        <dbReference type="SAM" id="Phobius"/>
    </source>
</evidence>
<dbReference type="PANTHER" id="PTHR40394">
    <property type="entry name" value="LIPOPROTEIN-RELATED"/>
    <property type="match status" value="1"/>
</dbReference>
<name>A0A1M5WAN3_9BURK</name>
<dbReference type="EMBL" id="FQXE01000005">
    <property type="protein sequence ID" value="SHH84521.1"/>
    <property type="molecule type" value="Genomic_DNA"/>
</dbReference>
<dbReference type="Proteomes" id="UP000184226">
    <property type="component" value="Unassembled WGS sequence"/>
</dbReference>
<keyword evidence="1" id="KW-0472">Membrane</keyword>
<dbReference type="STRING" id="658167.SAMN04488135_105163"/>
<dbReference type="RefSeq" id="WP_143160956.1">
    <property type="nucleotide sequence ID" value="NZ_FQXE01000005.1"/>
</dbReference>
<proteinExistence type="predicted"/>
<keyword evidence="3" id="KW-1185">Reference proteome</keyword>
<organism evidence="2 3">
    <name type="scientific">Pollutimonas bauzanensis</name>
    <dbReference type="NCBI Taxonomy" id="658167"/>
    <lineage>
        <taxon>Bacteria</taxon>
        <taxon>Pseudomonadati</taxon>
        <taxon>Pseudomonadota</taxon>
        <taxon>Betaproteobacteria</taxon>
        <taxon>Burkholderiales</taxon>
        <taxon>Alcaligenaceae</taxon>
        <taxon>Pollutimonas</taxon>
    </lineage>
</organism>
<dbReference type="OrthoDB" id="9792475at2"/>
<accession>A0A1M5WAN3</accession>
<feature type="transmembrane region" description="Helical" evidence="1">
    <location>
        <begin position="96"/>
        <end position="120"/>
    </location>
</feature>
<keyword evidence="1" id="KW-1133">Transmembrane helix</keyword>
<gene>
    <name evidence="2" type="ORF">SAMN04488135_105163</name>
</gene>
<keyword evidence="1" id="KW-0812">Transmembrane</keyword>
<reference evidence="2 3" key="1">
    <citation type="submission" date="2016-11" db="EMBL/GenBank/DDBJ databases">
        <authorList>
            <person name="Jaros S."/>
            <person name="Januszkiewicz K."/>
            <person name="Wedrychowicz H."/>
        </authorList>
    </citation>
    <scope>NUCLEOTIDE SEQUENCE [LARGE SCALE GENOMIC DNA]</scope>
    <source>
        <strain evidence="2 3">CGMCC 1.10190</strain>
    </source>
</reference>
<dbReference type="Pfam" id="PF11821">
    <property type="entry name" value="ActD"/>
    <property type="match status" value="1"/>
</dbReference>
<dbReference type="PANTHER" id="PTHR40394:SF2">
    <property type="entry name" value="QUINOL:CYTOCHROME C OXIDOREDUCTASE MEMBRANE PROTEIN"/>
    <property type="match status" value="1"/>
</dbReference>
<sequence length="177" mass="18992">MKHGLYGVMAQFRKPDELLAAIQSLRAGGAKNLEAYTPYPVEGLSQALDLPRNAVPLFALIGGVIGGVGGYFMQWYAAVIAFPLDIGGRPLHSWPMFVPVSFELTILLAAVAAVAGMLAANGLPRLNHPVFAAEGFDLASRDRFFLCLRAVDDDFDSTQAQELLRRHGPVAVVEVAA</sequence>
<evidence type="ECO:0000313" key="3">
    <source>
        <dbReference type="Proteomes" id="UP000184226"/>
    </source>
</evidence>
<dbReference type="AlphaFoldDB" id="A0A1M5WAN3"/>